<comment type="caution">
    <text evidence="2">The sequence shown here is derived from an EMBL/GenBank/DDBJ whole genome shotgun (WGS) entry which is preliminary data.</text>
</comment>
<dbReference type="RefSeq" id="WP_150033946.1">
    <property type="nucleotide sequence ID" value="NZ_VWSH01000004.1"/>
</dbReference>
<dbReference type="PANTHER" id="PTHR33990:SF1">
    <property type="entry name" value="PROTEIN YJDN"/>
    <property type="match status" value="1"/>
</dbReference>
<feature type="domain" description="PhnB-like" evidence="1">
    <location>
        <begin position="5"/>
        <end position="134"/>
    </location>
</feature>
<protein>
    <recommendedName>
        <fullName evidence="1">PhnB-like domain-containing protein</fullName>
    </recommendedName>
</protein>
<dbReference type="InterPro" id="IPR028973">
    <property type="entry name" value="PhnB-like"/>
</dbReference>
<accession>A0A5M6CBS7</accession>
<proteinExistence type="predicted"/>
<evidence type="ECO:0000313" key="3">
    <source>
        <dbReference type="Proteomes" id="UP000323632"/>
    </source>
</evidence>
<dbReference type="Pfam" id="PF06983">
    <property type="entry name" value="3-dmu-9_3-mt"/>
    <property type="match status" value="1"/>
</dbReference>
<evidence type="ECO:0000259" key="1">
    <source>
        <dbReference type="Pfam" id="PF06983"/>
    </source>
</evidence>
<dbReference type="InterPro" id="IPR029068">
    <property type="entry name" value="Glyas_Bleomycin-R_OHBP_Dase"/>
</dbReference>
<organism evidence="2 3">
    <name type="scientific">Taibaiella lutea</name>
    <dbReference type="NCBI Taxonomy" id="2608001"/>
    <lineage>
        <taxon>Bacteria</taxon>
        <taxon>Pseudomonadati</taxon>
        <taxon>Bacteroidota</taxon>
        <taxon>Chitinophagia</taxon>
        <taxon>Chitinophagales</taxon>
        <taxon>Chitinophagaceae</taxon>
        <taxon>Taibaiella</taxon>
    </lineage>
</organism>
<dbReference type="PANTHER" id="PTHR33990">
    <property type="entry name" value="PROTEIN YJDN-RELATED"/>
    <property type="match status" value="1"/>
</dbReference>
<gene>
    <name evidence="2" type="ORF">F0919_16780</name>
</gene>
<evidence type="ECO:0000313" key="2">
    <source>
        <dbReference type="EMBL" id="KAA5532443.1"/>
    </source>
</evidence>
<dbReference type="EMBL" id="VWSH01000004">
    <property type="protein sequence ID" value="KAA5532443.1"/>
    <property type="molecule type" value="Genomic_DNA"/>
</dbReference>
<dbReference type="Gene3D" id="3.10.180.10">
    <property type="entry name" value="2,3-Dihydroxybiphenyl 1,2-Dioxygenase, domain 1"/>
    <property type="match status" value="1"/>
</dbReference>
<sequence length="147" mass="16469">MLYCTPFLLFDGNCAEAMTFYQECLGGELTLTKLGDTPMKDQLPPEKHNRIINAQLKSGAINFSATDWMASPTLEPKQGNTFSIFVVGTVYDELKTIFDKLSEGADKDKRTFIELHDMPFGTYGQFTDKFGVAWIFKGEKNSGNKDS</sequence>
<reference evidence="2 3" key="1">
    <citation type="submission" date="2019-09" db="EMBL/GenBank/DDBJ databases">
        <title>Genome sequence and assembly of Taibaiella sp.</title>
        <authorList>
            <person name="Chhetri G."/>
        </authorList>
    </citation>
    <scope>NUCLEOTIDE SEQUENCE [LARGE SCALE GENOMIC DNA]</scope>
    <source>
        <strain evidence="2 3">KVB11</strain>
    </source>
</reference>
<dbReference type="SUPFAM" id="SSF54593">
    <property type="entry name" value="Glyoxalase/Bleomycin resistance protein/Dihydroxybiphenyl dioxygenase"/>
    <property type="match status" value="1"/>
</dbReference>
<name>A0A5M6CBS7_9BACT</name>
<dbReference type="Proteomes" id="UP000323632">
    <property type="component" value="Unassembled WGS sequence"/>
</dbReference>
<dbReference type="AlphaFoldDB" id="A0A5M6CBS7"/>
<keyword evidence="3" id="KW-1185">Reference proteome</keyword>